<dbReference type="Proteomes" id="UP000315498">
    <property type="component" value="Unassembled WGS sequence"/>
</dbReference>
<evidence type="ECO:0000313" key="2">
    <source>
        <dbReference type="Proteomes" id="UP000315498"/>
    </source>
</evidence>
<dbReference type="EMBL" id="SHBG01000005">
    <property type="protein sequence ID" value="RZO25404.1"/>
    <property type="molecule type" value="Genomic_DNA"/>
</dbReference>
<gene>
    <name evidence="1" type="ORF">EVA94_01010</name>
</gene>
<dbReference type="PANTHER" id="PTHR35175:SF1">
    <property type="entry name" value="OXIDOREDUCTASE"/>
    <property type="match status" value="1"/>
</dbReference>
<dbReference type="AlphaFoldDB" id="A0A520MW22"/>
<evidence type="ECO:0000313" key="1">
    <source>
        <dbReference type="EMBL" id="RZO25404.1"/>
    </source>
</evidence>
<sequence length="149" mass="17469">MPKLQKKRSSTPCLGICTTTFGDEVCKGCKRFSHEIVSWTKYSLDEREIINTRLEKFKVQILQDRFKVNDDELFSNNLDQMGINFNHSLDPLTWIFDLLRATGSQAIDLTRFGIESLQHYDPENIKDTINKELLDLSEAHHERYFKKLN</sequence>
<organism evidence="1 2">
    <name type="scientific">SAR86 cluster bacterium</name>
    <dbReference type="NCBI Taxonomy" id="2030880"/>
    <lineage>
        <taxon>Bacteria</taxon>
        <taxon>Pseudomonadati</taxon>
        <taxon>Pseudomonadota</taxon>
        <taxon>Gammaproteobacteria</taxon>
        <taxon>SAR86 cluster</taxon>
    </lineage>
</organism>
<protein>
    <submittedName>
        <fullName evidence="1">DUF1289 domain-containing protein</fullName>
    </submittedName>
</protein>
<proteinExistence type="predicted"/>
<dbReference type="Pfam" id="PF06945">
    <property type="entry name" value="DUF1289"/>
    <property type="match status" value="1"/>
</dbReference>
<dbReference type="InterPro" id="IPR010710">
    <property type="entry name" value="DUF1289"/>
</dbReference>
<name>A0A520MW22_9GAMM</name>
<dbReference type="PANTHER" id="PTHR35175">
    <property type="entry name" value="DUF1289 DOMAIN-CONTAINING PROTEIN"/>
    <property type="match status" value="1"/>
</dbReference>
<accession>A0A520MW22</accession>
<reference evidence="1 2" key="1">
    <citation type="submission" date="2019-02" db="EMBL/GenBank/DDBJ databases">
        <title>Prokaryotic population dynamics and viral predation in marine succession experiment using metagenomics: the confinement effect.</title>
        <authorList>
            <person name="Haro-Moreno J.M."/>
            <person name="Rodriguez-Valera F."/>
            <person name="Lopez-Perez M."/>
        </authorList>
    </citation>
    <scope>NUCLEOTIDE SEQUENCE [LARGE SCALE GENOMIC DNA]</scope>
    <source>
        <strain evidence="1">MED-G161</strain>
    </source>
</reference>
<comment type="caution">
    <text evidence="1">The sequence shown here is derived from an EMBL/GenBank/DDBJ whole genome shotgun (WGS) entry which is preliminary data.</text>
</comment>